<name>A0AA49GIC3_9BACT</name>
<proteinExistence type="inferred from homology"/>
<dbReference type="AlphaFoldDB" id="A0AA49GIC3"/>
<organism evidence="11">
    <name type="scientific">Roseihalotalea indica</name>
    <dbReference type="NCBI Taxonomy" id="2867963"/>
    <lineage>
        <taxon>Bacteria</taxon>
        <taxon>Pseudomonadati</taxon>
        <taxon>Bacteroidota</taxon>
        <taxon>Cytophagia</taxon>
        <taxon>Cytophagales</taxon>
        <taxon>Catalimonadaceae</taxon>
        <taxon>Roseihalotalea</taxon>
    </lineage>
</organism>
<dbReference type="SUPFAM" id="SSF56935">
    <property type="entry name" value="Porins"/>
    <property type="match status" value="1"/>
</dbReference>
<keyword evidence="5 9" id="KW-0732">Signal</keyword>
<dbReference type="InterPro" id="IPR023996">
    <property type="entry name" value="TonB-dep_OMP_SusC/RagA"/>
</dbReference>
<dbReference type="Pfam" id="PF07715">
    <property type="entry name" value="Plug"/>
    <property type="match status" value="1"/>
</dbReference>
<keyword evidence="7 8" id="KW-0998">Cell outer membrane</keyword>
<evidence type="ECO:0000256" key="8">
    <source>
        <dbReference type="PROSITE-ProRule" id="PRU01360"/>
    </source>
</evidence>
<keyword evidence="2 8" id="KW-0813">Transport</keyword>
<dbReference type="NCBIfam" id="TIGR04057">
    <property type="entry name" value="SusC_RagA_signa"/>
    <property type="match status" value="1"/>
</dbReference>
<evidence type="ECO:0000256" key="4">
    <source>
        <dbReference type="ARBA" id="ARBA00022692"/>
    </source>
</evidence>
<dbReference type="GO" id="GO:0015344">
    <property type="term" value="F:siderophore uptake transmembrane transporter activity"/>
    <property type="evidence" value="ECO:0007669"/>
    <property type="project" value="TreeGrafter"/>
</dbReference>
<evidence type="ECO:0000256" key="6">
    <source>
        <dbReference type="ARBA" id="ARBA00023136"/>
    </source>
</evidence>
<evidence type="ECO:0000256" key="3">
    <source>
        <dbReference type="ARBA" id="ARBA00022452"/>
    </source>
</evidence>
<comment type="similarity">
    <text evidence="8">Belongs to the TonB-dependent receptor family.</text>
</comment>
<feature type="chain" id="PRO_5041222165" evidence="9">
    <location>
        <begin position="21"/>
        <end position="1075"/>
    </location>
</feature>
<dbReference type="GO" id="GO:0009279">
    <property type="term" value="C:cell outer membrane"/>
    <property type="evidence" value="ECO:0007669"/>
    <property type="project" value="UniProtKB-SubCell"/>
</dbReference>
<dbReference type="PROSITE" id="PS52016">
    <property type="entry name" value="TONB_DEPENDENT_REC_3"/>
    <property type="match status" value="1"/>
</dbReference>
<dbReference type="Gene3D" id="2.40.170.20">
    <property type="entry name" value="TonB-dependent receptor, beta-barrel domain"/>
    <property type="match status" value="1"/>
</dbReference>
<sequence length="1075" mass="117413">MKKPLLFLMLMGLCLSQAFAQRQVNGKVTADGDGGPLPGVNVLVQGTTVGTVTDIDGNYSISVTGDNAVLSFSSIGYATQTAEVNGRSTVNISMSEDVQQLGEVVVTALGVERETKALQYSITQVGGENLTEAREINVANALAGRVAGVNVSNIASGPAGSSRVIIRGNKSLQGNNQPLYVIDGVPMDNSGFGQAGIWGGRDEGDGMASINPDDIASITVLKGASAAALYGARAANGVINIVTKKGSARKGIGVEFNSNFVFEQINDQRDFQRKYGQGNYVSSDPNNPDSPRIAVAPRTQQEAYNWGTDSWGPRLGSTGTSIQFDGVSRPYADAGDNWDRYFETGFSLTNTIALTGGSETQNFRFSFADLRNKSVIPESGFNRQNLSLSTNSKFGERITFTSRILYSHEYANNRPYLSDSPANGILAMYYVPANINVENYYGDPAKPGAIPATVDQTSLSIWGKSVGEEYQQANNNWHQNPYWTAYQFNNDDWRDRFLPSATLRYDITDFLWVQGKVGMDWYTRREVDLVPQGTGYQRGGSLTEGENRVREINMEWMVGTDHTFGKIGVNAFVGGNRMRRSNERLALTGNGFNVPFFEAITNTVTQNFTYEFRESGINSLFGSAEVSYDNLLFLTGTVRNDWFSVLNPEFNSILYPSIGASFVFSDAFGSLPNWFSFGKLRGSWAQVGNVTVDPYNTNLTYSLKQAHLGYTMASFSSAQGRDGSIPNANLLPLTSTEYEIGLDARFLDNRLGVDFTYYHQNTTDDILNATISRASGFASTLVNVGKLENKGVEVLINGTPVQGTFTWDVSLNFAKNENKVISLIEGNDELVVEEPRTRNVFIKHIVGHPFGMITGRVQKRTESGEPIFYSDGRPVGSDGYEIIGNGVPDWTGGINNSFTFKGFSLSALVDFKIGGDLLSGTNMRMTGAGLHKQTLIGREGEDPLTVSGVTQNGTTEGGEPIYEPFSLTLTPSQAQQYWQSVQGEANAVTDMFIYDASFAKLRQITFGYNFPSSMLEKTPFQNASLSFVARNLAVLYKNVDNIDPESSYQSGNGQGLDYFGMPKTRSYGFNLRVGF</sequence>
<keyword evidence="3 8" id="KW-1134">Transmembrane beta strand</keyword>
<feature type="signal peptide" evidence="9">
    <location>
        <begin position="1"/>
        <end position="20"/>
    </location>
</feature>
<dbReference type="EMBL" id="CP120682">
    <property type="protein sequence ID" value="WKN34206.1"/>
    <property type="molecule type" value="Genomic_DNA"/>
</dbReference>
<protein>
    <submittedName>
        <fullName evidence="11">SusC/RagA family TonB-linked outer membrane protein</fullName>
    </submittedName>
</protein>
<dbReference type="InterPro" id="IPR012910">
    <property type="entry name" value="Plug_dom"/>
</dbReference>
<keyword evidence="6 8" id="KW-0472">Membrane</keyword>
<dbReference type="InterPro" id="IPR037066">
    <property type="entry name" value="Plug_dom_sf"/>
</dbReference>
<evidence type="ECO:0000313" key="11">
    <source>
        <dbReference type="EMBL" id="WKN34206.1"/>
    </source>
</evidence>
<dbReference type="GO" id="GO:0044718">
    <property type="term" value="P:siderophore transmembrane transport"/>
    <property type="evidence" value="ECO:0007669"/>
    <property type="project" value="TreeGrafter"/>
</dbReference>
<gene>
    <name evidence="11" type="ORF">K4G66_17650</name>
</gene>
<dbReference type="Gene3D" id="2.60.40.1120">
    <property type="entry name" value="Carboxypeptidase-like, regulatory domain"/>
    <property type="match status" value="1"/>
</dbReference>
<dbReference type="Pfam" id="PF13715">
    <property type="entry name" value="CarbopepD_reg_2"/>
    <property type="match status" value="1"/>
</dbReference>
<dbReference type="Gene3D" id="2.170.130.10">
    <property type="entry name" value="TonB-dependent receptor, plug domain"/>
    <property type="match status" value="1"/>
</dbReference>
<dbReference type="PANTHER" id="PTHR30069:SF29">
    <property type="entry name" value="HEMOGLOBIN AND HEMOGLOBIN-HAPTOGLOBIN-BINDING PROTEIN 1-RELATED"/>
    <property type="match status" value="1"/>
</dbReference>
<dbReference type="NCBIfam" id="TIGR04056">
    <property type="entry name" value="OMP_RagA_SusC"/>
    <property type="match status" value="1"/>
</dbReference>
<dbReference type="InterPro" id="IPR036942">
    <property type="entry name" value="Beta-barrel_TonB_sf"/>
</dbReference>
<evidence type="ECO:0000259" key="10">
    <source>
        <dbReference type="Pfam" id="PF07715"/>
    </source>
</evidence>
<feature type="domain" description="TonB-dependent receptor plug" evidence="10">
    <location>
        <begin position="117"/>
        <end position="238"/>
    </location>
</feature>
<dbReference type="InterPro" id="IPR039426">
    <property type="entry name" value="TonB-dep_rcpt-like"/>
</dbReference>
<dbReference type="SUPFAM" id="SSF49464">
    <property type="entry name" value="Carboxypeptidase regulatory domain-like"/>
    <property type="match status" value="1"/>
</dbReference>
<dbReference type="PANTHER" id="PTHR30069">
    <property type="entry name" value="TONB-DEPENDENT OUTER MEMBRANE RECEPTOR"/>
    <property type="match status" value="1"/>
</dbReference>
<reference evidence="11" key="1">
    <citation type="journal article" date="2023" name="Comput. Struct. Biotechnol. J.">
        <title>Discovery of a novel marine Bacteroidetes with a rich repertoire of carbohydrate-active enzymes.</title>
        <authorList>
            <person name="Chen B."/>
            <person name="Liu G."/>
            <person name="Chen Q."/>
            <person name="Wang H."/>
            <person name="Liu L."/>
            <person name="Tang K."/>
        </authorList>
    </citation>
    <scope>NUCLEOTIDE SEQUENCE</scope>
    <source>
        <strain evidence="11">TK19036</strain>
    </source>
</reference>
<comment type="subcellular location">
    <subcellularLocation>
        <location evidence="1 8">Cell outer membrane</location>
        <topology evidence="1 8">Multi-pass membrane protein</topology>
    </subcellularLocation>
</comment>
<dbReference type="InterPro" id="IPR023997">
    <property type="entry name" value="TonB-dep_OMP_SusC/RagA_CS"/>
</dbReference>
<reference evidence="11" key="2">
    <citation type="journal article" date="2024" name="Antonie Van Leeuwenhoek">
        <title>Roseihalotalea indica gen. nov., sp. nov., a halophilic Bacteroidetes from mesopelagic Southwest Indian Ocean with higher carbohydrate metabolic potential.</title>
        <authorList>
            <person name="Chen B."/>
            <person name="Zhang M."/>
            <person name="Lin D."/>
            <person name="Ye J."/>
            <person name="Tang K."/>
        </authorList>
    </citation>
    <scope>NUCLEOTIDE SEQUENCE</scope>
    <source>
        <strain evidence="11">TK19036</strain>
    </source>
</reference>
<evidence type="ECO:0000256" key="7">
    <source>
        <dbReference type="ARBA" id="ARBA00023237"/>
    </source>
</evidence>
<evidence type="ECO:0000256" key="9">
    <source>
        <dbReference type="SAM" id="SignalP"/>
    </source>
</evidence>
<evidence type="ECO:0000256" key="2">
    <source>
        <dbReference type="ARBA" id="ARBA00022448"/>
    </source>
</evidence>
<evidence type="ECO:0000256" key="5">
    <source>
        <dbReference type="ARBA" id="ARBA00022729"/>
    </source>
</evidence>
<accession>A0AA49GIC3</accession>
<evidence type="ECO:0000256" key="1">
    <source>
        <dbReference type="ARBA" id="ARBA00004571"/>
    </source>
</evidence>
<keyword evidence="4 8" id="KW-0812">Transmembrane</keyword>
<dbReference type="InterPro" id="IPR008969">
    <property type="entry name" value="CarboxyPept-like_regulatory"/>
</dbReference>